<evidence type="ECO:0000313" key="13">
    <source>
        <dbReference type="Proteomes" id="UP000015104"/>
    </source>
</evidence>
<name>T1L3L2_TETUR</name>
<dbReference type="PRINTS" id="PR00047">
    <property type="entry name" value="STROIDFINGER"/>
</dbReference>
<dbReference type="SUPFAM" id="SSF57716">
    <property type="entry name" value="Glucocorticoid receptor-like (DNA-binding domain)"/>
    <property type="match status" value="1"/>
</dbReference>
<dbReference type="Proteomes" id="UP000015104">
    <property type="component" value="Unassembled WGS sequence"/>
</dbReference>
<dbReference type="InterPro" id="IPR013088">
    <property type="entry name" value="Znf_NHR/GATA"/>
</dbReference>
<dbReference type="GO" id="GO:0004879">
    <property type="term" value="F:nuclear receptor activity"/>
    <property type="evidence" value="ECO:0007669"/>
    <property type="project" value="TreeGrafter"/>
</dbReference>
<dbReference type="SUPFAM" id="SSF48508">
    <property type="entry name" value="Nuclear receptor ligand-binding domain"/>
    <property type="match status" value="1"/>
</dbReference>
<dbReference type="EnsemblMetazoa" id="tetur36g00260.1">
    <property type="protein sequence ID" value="tetur36g00260.1"/>
    <property type="gene ID" value="tetur36g00260"/>
</dbReference>
<dbReference type="InterPro" id="IPR000536">
    <property type="entry name" value="Nucl_hrmn_rcpt_lig-bd"/>
</dbReference>
<evidence type="ECO:0008006" key="14">
    <source>
        <dbReference type="Google" id="ProtNLM"/>
    </source>
</evidence>
<evidence type="ECO:0000259" key="10">
    <source>
        <dbReference type="PROSITE" id="PS51030"/>
    </source>
</evidence>
<keyword evidence="13" id="KW-1185">Reference proteome</keyword>
<dbReference type="PROSITE" id="PS51030">
    <property type="entry name" value="NUCLEAR_REC_DBD_2"/>
    <property type="match status" value="1"/>
</dbReference>
<evidence type="ECO:0000256" key="5">
    <source>
        <dbReference type="ARBA" id="ARBA00023125"/>
    </source>
</evidence>
<dbReference type="STRING" id="32264.T1L3L2"/>
<dbReference type="eggNOG" id="ENOG502RXBR">
    <property type="taxonomic scope" value="Eukaryota"/>
</dbReference>
<dbReference type="GO" id="GO:0030154">
    <property type="term" value="P:cell differentiation"/>
    <property type="evidence" value="ECO:0007669"/>
    <property type="project" value="TreeGrafter"/>
</dbReference>
<evidence type="ECO:0000256" key="7">
    <source>
        <dbReference type="ARBA" id="ARBA00023170"/>
    </source>
</evidence>
<dbReference type="GO" id="GO:0000122">
    <property type="term" value="P:negative regulation of transcription by RNA polymerase II"/>
    <property type="evidence" value="ECO:0007669"/>
    <property type="project" value="TreeGrafter"/>
</dbReference>
<feature type="region of interest" description="Disordered" evidence="9">
    <location>
        <begin position="213"/>
        <end position="238"/>
    </location>
</feature>
<dbReference type="GO" id="GO:0000978">
    <property type="term" value="F:RNA polymerase II cis-regulatory region sequence-specific DNA binding"/>
    <property type="evidence" value="ECO:0007669"/>
    <property type="project" value="TreeGrafter"/>
</dbReference>
<dbReference type="Gene3D" id="3.30.50.10">
    <property type="entry name" value="Erythroid Transcription Factor GATA-1, subunit A"/>
    <property type="match status" value="1"/>
</dbReference>
<evidence type="ECO:0000256" key="4">
    <source>
        <dbReference type="ARBA" id="ARBA00023015"/>
    </source>
</evidence>
<gene>
    <name evidence="12" type="primary">107370045</name>
</gene>
<dbReference type="PROSITE" id="PS00031">
    <property type="entry name" value="NUCLEAR_REC_DBD_1"/>
    <property type="match status" value="1"/>
</dbReference>
<evidence type="ECO:0000259" key="11">
    <source>
        <dbReference type="PROSITE" id="PS51843"/>
    </source>
</evidence>
<keyword evidence="5" id="KW-0238">DNA-binding</keyword>
<evidence type="ECO:0000313" key="12">
    <source>
        <dbReference type="EnsemblMetazoa" id="tetur36g00260.1"/>
    </source>
</evidence>
<keyword evidence="1" id="KW-0479">Metal-binding</keyword>
<dbReference type="AlphaFoldDB" id="T1L3L2"/>
<dbReference type="GO" id="GO:0008270">
    <property type="term" value="F:zinc ion binding"/>
    <property type="evidence" value="ECO:0007669"/>
    <property type="project" value="UniProtKB-KW"/>
</dbReference>
<dbReference type="Pfam" id="PF00105">
    <property type="entry name" value="zf-C4"/>
    <property type="match status" value="1"/>
</dbReference>
<keyword evidence="6" id="KW-0804">Transcription</keyword>
<keyword evidence="4" id="KW-0805">Transcription regulation</keyword>
<dbReference type="PROSITE" id="PS51843">
    <property type="entry name" value="NR_LBD"/>
    <property type="match status" value="1"/>
</dbReference>
<dbReference type="KEGG" id="tut:107370045"/>
<keyword evidence="8" id="KW-0539">Nucleus</keyword>
<accession>T1L3L2</accession>
<dbReference type="HOGENOM" id="CLU_545542_0_0_1"/>
<dbReference type="InterPro" id="IPR050234">
    <property type="entry name" value="Nuclear_hormone_rcpt_NR1"/>
</dbReference>
<protein>
    <recommendedName>
        <fullName evidence="14">Nuclear receptor domain-containing protein</fullName>
    </recommendedName>
</protein>
<dbReference type="SMART" id="SM00399">
    <property type="entry name" value="ZnF_C4"/>
    <property type="match status" value="1"/>
</dbReference>
<evidence type="ECO:0000256" key="3">
    <source>
        <dbReference type="ARBA" id="ARBA00022833"/>
    </source>
</evidence>
<proteinExistence type="predicted"/>
<reference evidence="13" key="1">
    <citation type="submission" date="2011-08" db="EMBL/GenBank/DDBJ databases">
        <authorList>
            <person name="Rombauts S."/>
        </authorList>
    </citation>
    <scope>NUCLEOTIDE SEQUENCE</scope>
    <source>
        <strain evidence="13">London</strain>
    </source>
</reference>
<keyword evidence="7" id="KW-0675">Receptor</keyword>
<sequence length="500" mass="56878">MIEQHLTTKMAAKAATATNDYPVCRVCSDRASGYNFDILTCEPCKYFFSRNIYRLDELQCPRNNDCPIDRMTRKGCRKCRLVKCFQVGMHRNRIRKLAKQKSLLMCLLSEQSNDCFSFDKPIFPESGPKKRTKNELPKSSNYYNSTEMLQDWDSISSTSQTAESLSSNSSSKSFTQDFSNPLNSYPIQQNISTDSESVNIKSFSFCASTNKGQFPSQPSLDQTDSMQGSVKSPSCDSPTPVSVIMNGSRLDSCQLASNEVNVEAKAADDQDIEVMEDSLEEQINPKLQFNSVCEDKNGCQDLSLSLTEIKTIERVVEAFYSFSQPLPRNENVSVETIIQFTDIYLEKLISGCRSLSFFCDMCLDDQITLVKFSFPVILSVEKHFSTLSTAKNEIGDQAKLDTSMIAIDYSLVNHLVKDPKVICVLIAVILYNPDLHNLRNSLTIRKERQLYIKLLRRYLESQCGSPYQARVKLFDLINLTNRLIFTQQQRQFNSNGYYYL</sequence>
<evidence type="ECO:0000256" key="2">
    <source>
        <dbReference type="ARBA" id="ARBA00022771"/>
    </source>
</evidence>
<evidence type="ECO:0000256" key="9">
    <source>
        <dbReference type="SAM" id="MobiDB-lite"/>
    </source>
</evidence>
<dbReference type="Gene3D" id="1.10.565.10">
    <property type="entry name" value="Retinoid X Receptor"/>
    <property type="match status" value="1"/>
</dbReference>
<dbReference type="PANTHER" id="PTHR24082">
    <property type="entry name" value="NUCLEAR HORMONE RECEPTOR"/>
    <property type="match status" value="1"/>
</dbReference>
<dbReference type="InterPro" id="IPR001628">
    <property type="entry name" value="Znf_hrmn_rcpt"/>
</dbReference>
<evidence type="ECO:0000256" key="6">
    <source>
        <dbReference type="ARBA" id="ARBA00023163"/>
    </source>
</evidence>
<organism evidence="12 13">
    <name type="scientific">Tetranychus urticae</name>
    <name type="common">Two-spotted spider mite</name>
    <dbReference type="NCBI Taxonomy" id="32264"/>
    <lineage>
        <taxon>Eukaryota</taxon>
        <taxon>Metazoa</taxon>
        <taxon>Ecdysozoa</taxon>
        <taxon>Arthropoda</taxon>
        <taxon>Chelicerata</taxon>
        <taxon>Arachnida</taxon>
        <taxon>Acari</taxon>
        <taxon>Acariformes</taxon>
        <taxon>Trombidiformes</taxon>
        <taxon>Prostigmata</taxon>
        <taxon>Eleutherengona</taxon>
        <taxon>Raphignathae</taxon>
        <taxon>Tetranychoidea</taxon>
        <taxon>Tetranychidae</taxon>
        <taxon>Tetranychus</taxon>
    </lineage>
</organism>
<keyword evidence="3" id="KW-0862">Zinc</keyword>
<dbReference type="GO" id="GO:0045944">
    <property type="term" value="P:positive regulation of transcription by RNA polymerase II"/>
    <property type="evidence" value="ECO:0007669"/>
    <property type="project" value="TreeGrafter"/>
</dbReference>
<evidence type="ECO:0000256" key="1">
    <source>
        <dbReference type="ARBA" id="ARBA00022723"/>
    </source>
</evidence>
<feature type="domain" description="Nuclear receptor" evidence="10">
    <location>
        <begin position="21"/>
        <end position="96"/>
    </location>
</feature>
<dbReference type="InterPro" id="IPR035500">
    <property type="entry name" value="NHR-like_dom_sf"/>
</dbReference>
<dbReference type="SMR" id="T1L3L2"/>
<dbReference type="OMA" id="RANSHNF"/>
<dbReference type="SMART" id="SM00430">
    <property type="entry name" value="HOLI"/>
    <property type="match status" value="1"/>
</dbReference>
<reference evidence="12" key="2">
    <citation type="submission" date="2015-06" db="UniProtKB">
        <authorList>
            <consortium name="EnsemblMetazoa"/>
        </authorList>
    </citation>
    <scope>IDENTIFICATION</scope>
</reference>
<dbReference type="OrthoDB" id="6355676at2759"/>
<dbReference type="PANTHER" id="PTHR24082:SF283">
    <property type="entry name" value="NUCLEAR HORMONE RECEPTOR HR96"/>
    <property type="match status" value="1"/>
</dbReference>
<evidence type="ECO:0000256" key="8">
    <source>
        <dbReference type="ARBA" id="ARBA00023242"/>
    </source>
</evidence>
<dbReference type="CDD" id="cd06916">
    <property type="entry name" value="NR_DBD_like"/>
    <property type="match status" value="1"/>
</dbReference>
<keyword evidence="2" id="KW-0863">Zinc-finger</keyword>
<feature type="domain" description="NR LBD" evidence="11">
    <location>
        <begin position="307"/>
        <end position="500"/>
    </location>
</feature>
<dbReference type="EMBL" id="CAEY01001039">
    <property type="status" value="NOT_ANNOTATED_CDS"/>
    <property type="molecule type" value="Genomic_DNA"/>
</dbReference>